<comment type="caution">
    <text evidence="2">The sequence shown here is derived from an EMBL/GenBank/DDBJ whole genome shotgun (WGS) entry which is preliminary data.</text>
</comment>
<accession>A0A2I0HSK2</accession>
<gene>
    <name evidence="2" type="ORF">CRG98_044932</name>
</gene>
<evidence type="ECO:0000256" key="1">
    <source>
        <dbReference type="SAM" id="Phobius"/>
    </source>
</evidence>
<reference evidence="2 3" key="1">
    <citation type="submission" date="2017-11" db="EMBL/GenBank/DDBJ databases">
        <title>De-novo sequencing of pomegranate (Punica granatum L.) genome.</title>
        <authorList>
            <person name="Akparov Z."/>
            <person name="Amiraslanov A."/>
            <person name="Hajiyeva S."/>
            <person name="Abbasov M."/>
            <person name="Kaur K."/>
            <person name="Hamwieh A."/>
            <person name="Solovyev V."/>
            <person name="Salamov A."/>
            <person name="Braich B."/>
            <person name="Kosarev P."/>
            <person name="Mahmoud A."/>
            <person name="Hajiyev E."/>
            <person name="Babayeva S."/>
            <person name="Izzatullayeva V."/>
            <person name="Mammadov A."/>
            <person name="Mammadov A."/>
            <person name="Sharifova S."/>
            <person name="Ojaghi J."/>
            <person name="Eynullazada K."/>
            <person name="Bayramov B."/>
            <person name="Abdulazimova A."/>
            <person name="Shahmuradov I."/>
        </authorList>
    </citation>
    <scope>NUCLEOTIDE SEQUENCE [LARGE SCALE GENOMIC DNA]</scope>
    <source>
        <strain evidence="3">cv. AG2017</strain>
        <tissue evidence="2">Leaf</tissue>
    </source>
</reference>
<keyword evidence="1" id="KW-0812">Transmembrane</keyword>
<keyword evidence="1" id="KW-0472">Membrane</keyword>
<protein>
    <submittedName>
        <fullName evidence="2">Uncharacterized protein</fullName>
    </submittedName>
</protein>
<keyword evidence="1" id="KW-1133">Transmembrane helix</keyword>
<dbReference type="EMBL" id="PGOL01005766">
    <property type="protein sequence ID" value="PKI34672.1"/>
    <property type="molecule type" value="Genomic_DNA"/>
</dbReference>
<feature type="transmembrane region" description="Helical" evidence="1">
    <location>
        <begin position="18"/>
        <end position="35"/>
    </location>
</feature>
<dbReference type="Proteomes" id="UP000233551">
    <property type="component" value="Unassembled WGS sequence"/>
</dbReference>
<evidence type="ECO:0000313" key="2">
    <source>
        <dbReference type="EMBL" id="PKI34672.1"/>
    </source>
</evidence>
<dbReference type="AlphaFoldDB" id="A0A2I0HSK2"/>
<sequence length="182" mass="20183">MDVEHHRPRKVTSSLPPILPLLALFVLGMGLDGWGHKRPPATPTSFPIASSHWQLVEWLNSVEFNRVKPESSSSLSNLLSSSCSCSKKLTRRARVARNAHKSSSSSPILDPTRVELEPGLSLLSRALSPLSSSSARLDYTPKWEIENKQRIIQEGERERENSGKTVGGDVASNDQYYGVIFF</sequence>
<name>A0A2I0HSK2_PUNGR</name>
<evidence type="ECO:0000313" key="3">
    <source>
        <dbReference type="Proteomes" id="UP000233551"/>
    </source>
</evidence>
<keyword evidence="3" id="KW-1185">Reference proteome</keyword>
<organism evidence="2 3">
    <name type="scientific">Punica granatum</name>
    <name type="common">Pomegranate</name>
    <dbReference type="NCBI Taxonomy" id="22663"/>
    <lineage>
        <taxon>Eukaryota</taxon>
        <taxon>Viridiplantae</taxon>
        <taxon>Streptophyta</taxon>
        <taxon>Embryophyta</taxon>
        <taxon>Tracheophyta</taxon>
        <taxon>Spermatophyta</taxon>
        <taxon>Magnoliopsida</taxon>
        <taxon>eudicotyledons</taxon>
        <taxon>Gunneridae</taxon>
        <taxon>Pentapetalae</taxon>
        <taxon>rosids</taxon>
        <taxon>malvids</taxon>
        <taxon>Myrtales</taxon>
        <taxon>Lythraceae</taxon>
        <taxon>Punica</taxon>
    </lineage>
</organism>
<proteinExistence type="predicted"/>